<proteinExistence type="predicted"/>
<dbReference type="HOGENOM" id="CLU_074343_3_0_11"/>
<dbReference type="PATRIC" id="fig|1246995.3.peg.6501"/>
<evidence type="ECO:0000256" key="1">
    <source>
        <dbReference type="SAM" id="SignalP"/>
    </source>
</evidence>
<accession>U5W9N0</accession>
<feature type="domain" description="DUF305" evidence="2">
    <location>
        <begin position="64"/>
        <end position="178"/>
    </location>
</feature>
<dbReference type="Proteomes" id="UP000017746">
    <property type="component" value="Chromosome"/>
</dbReference>
<dbReference type="EMBL" id="CP006272">
    <property type="protein sequence ID" value="AGZ44680.1"/>
    <property type="molecule type" value="Genomic_DNA"/>
</dbReference>
<protein>
    <recommendedName>
        <fullName evidence="2">DUF305 domain-containing protein</fullName>
    </recommendedName>
</protein>
<reference evidence="3 4" key="1">
    <citation type="journal article" date="2014" name="J. Biotechnol.">
        <title>Complete genome sequence of the actinobacterium Actinoplanes friuliensis HAG 010964, producer of the lipopeptide antibiotic friulimycin.</title>
        <authorList>
            <person name="Ruckert C."/>
            <person name="Szczepanowski R."/>
            <person name="Albersmeier A."/>
            <person name="Goesmann A."/>
            <person name="Fischer N."/>
            <person name="Steinkamper A."/>
            <person name="Puhler A."/>
            <person name="Biener R."/>
            <person name="Schwartz D."/>
            <person name="Kalinowski J."/>
        </authorList>
    </citation>
    <scope>NUCLEOTIDE SEQUENCE [LARGE SCALE GENOMIC DNA]</scope>
    <source>
        <strain evidence="3 4">DSM 7358</strain>
    </source>
</reference>
<dbReference type="PROSITE" id="PS51257">
    <property type="entry name" value="PROKAR_LIPOPROTEIN"/>
    <property type="match status" value="1"/>
</dbReference>
<dbReference type="KEGG" id="afs:AFR_32110"/>
<feature type="chain" id="PRO_5039404367" description="DUF305 domain-containing protein" evidence="1">
    <location>
        <begin position="23"/>
        <end position="186"/>
    </location>
</feature>
<dbReference type="eggNOG" id="COG3544">
    <property type="taxonomic scope" value="Bacteria"/>
</dbReference>
<evidence type="ECO:0000313" key="3">
    <source>
        <dbReference type="EMBL" id="AGZ44680.1"/>
    </source>
</evidence>
<evidence type="ECO:0000259" key="2">
    <source>
        <dbReference type="Pfam" id="PF03713"/>
    </source>
</evidence>
<gene>
    <name evidence="3" type="ORF">AFR_32110</name>
</gene>
<dbReference type="Gene3D" id="1.20.1260.10">
    <property type="match status" value="1"/>
</dbReference>
<dbReference type="AlphaFoldDB" id="U5W9N0"/>
<dbReference type="OrthoDB" id="3538028at2"/>
<dbReference type="InterPro" id="IPR012347">
    <property type="entry name" value="Ferritin-like"/>
</dbReference>
<feature type="signal peptide" evidence="1">
    <location>
        <begin position="1"/>
        <end position="22"/>
    </location>
</feature>
<keyword evidence="1" id="KW-0732">Signal</keyword>
<dbReference type="STRING" id="1246995.AFR_32110"/>
<dbReference type="Pfam" id="PF03713">
    <property type="entry name" value="DUF305"/>
    <property type="match status" value="1"/>
</dbReference>
<keyword evidence="4" id="KW-1185">Reference proteome</keyword>
<sequence>MIYPQRTAVAGCLLALLLGASACDAGTASAPPPAASSAASSFFGGTDLAWVEINIAMNEELLPLLDLVPAHSTDPEVKALVTEVRAVNDQELATLRALHDEAKLPAENPHKGMPMPGMMTPELVAEAAKVRGPAFDKLLLAHLEAHFDQGVRLAGSEEKSGLEPRTKALAGEVIGTRKKYLPKVAG</sequence>
<dbReference type="RefSeq" id="WP_023561013.1">
    <property type="nucleotide sequence ID" value="NC_022657.1"/>
</dbReference>
<dbReference type="InterPro" id="IPR005183">
    <property type="entry name" value="DUF305_CopM-like"/>
</dbReference>
<organism evidence="3 4">
    <name type="scientific">Actinoplanes friuliensis DSM 7358</name>
    <dbReference type="NCBI Taxonomy" id="1246995"/>
    <lineage>
        <taxon>Bacteria</taxon>
        <taxon>Bacillati</taxon>
        <taxon>Actinomycetota</taxon>
        <taxon>Actinomycetes</taxon>
        <taxon>Micromonosporales</taxon>
        <taxon>Micromonosporaceae</taxon>
        <taxon>Actinoplanes</taxon>
    </lineage>
</organism>
<evidence type="ECO:0000313" key="4">
    <source>
        <dbReference type="Proteomes" id="UP000017746"/>
    </source>
</evidence>
<name>U5W9N0_9ACTN</name>